<dbReference type="OrthoDB" id="2019572at2759"/>
<evidence type="ECO:0000259" key="1">
    <source>
        <dbReference type="PROSITE" id="PS50835"/>
    </source>
</evidence>
<dbReference type="InterPro" id="IPR009880">
    <property type="entry name" value="Glyoxal_oxidase_N"/>
</dbReference>
<organism evidence="2 3">
    <name type="scientific">Miscanthus lutarioriparius</name>
    <dbReference type="NCBI Taxonomy" id="422564"/>
    <lineage>
        <taxon>Eukaryota</taxon>
        <taxon>Viridiplantae</taxon>
        <taxon>Streptophyta</taxon>
        <taxon>Embryophyta</taxon>
        <taxon>Tracheophyta</taxon>
        <taxon>Spermatophyta</taxon>
        <taxon>Magnoliopsida</taxon>
        <taxon>Liliopsida</taxon>
        <taxon>Poales</taxon>
        <taxon>Poaceae</taxon>
        <taxon>PACMAD clade</taxon>
        <taxon>Panicoideae</taxon>
        <taxon>Andropogonodae</taxon>
        <taxon>Andropogoneae</taxon>
        <taxon>Saccharinae</taxon>
        <taxon>Miscanthus</taxon>
    </lineage>
</organism>
<dbReference type="CDD" id="cd02851">
    <property type="entry name" value="E_set_GO_C"/>
    <property type="match status" value="1"/>
</dbReference>
<reference evidence="2" key="1">
    <citation type="submission" date="2020-10" db="EMBL/GenBank/DDBJ databases">
        <authorList>
            <person name="Han B."/>
            <person name="Lu T."/>
            <person name="Zhao Q."/>
            <person name="Huang X."/>
            <person name="Zhao Y."/>
        </authorList>
    </citation>
    <scope>NUCLEOTIDE SEQUENCE</scope>
</reference>
<dbReference type="AlphaFoldDB" id="A0A811SRZ3"/>
<dbReference type="Gene3D" id="2.60.40.10">
    <property type="entry name" value="Immunoglobulins"/>
    <property type="match status" value="1"/>
</dbReference>
<dbReference type="Pfam" id="PF07250">
    <property type="entry name" value="Glyoxal_oxid_N"/>
    <property type="match status" value="1"/>
</dbReference>
<dbReference type="InterPro" id="IPR007110">
    <property type="entry name" value="Ig-like_dom"/>
</dbReference>
<dbReference type="Proteomes" id="UP000604825">
    <property type="component" value="Unassembled WGS sequence"/>
</dbReference>
<dbReference type="PROSITE" id="PS50835">
    <property type="entry name" value="IG_LIKE"/>
    <property type="match status" value="1"/>
</dbReference>
<dbReference type="InterPro" id="IPR037293">
    <property type="entry name" value="Gal_Oxidase_central_sf"/>
</dbReference>
<dbReference type="InterPro" id="IPR015202">
    <property type="entry name" value="GO-like_E_set"/>
</dbReference>
<feature type="domain" description="Ig-like" evidence="1">
    <location>
        <begin position="289"/>
        <end position="344"/>
    </location>
</feature>
<dbReference type="SUPFAM" id="SSF81296">
    <property type="entry name" value="E set domains"/>
    <property type="match status" value="1"/>
</dbReference>
<comment type="caution">
    <text evidence="2">The sequence shown here is derived from an EMBL/GenBank/DDBJ whole genome shotgun (WGS) entry which is preliminary data.</text>
</comment>
<sequence>MYHSSAAPDTYGRVLVGGSKPHVGYVFANVTYPTELSLEAFLPPYMDPRHDSARPRVLPAPAEVGYGEATAVKFVIPAGAGAGGEVVWVAAVAPAFATHSFGMNQRVVELGVGRVAELDVGVYEAVVAAPPTPGVAPPGYYMWFVVHAGVPSSSAEWEPTTPSSSFQGEWQLLHASIGVSVMHMQLPPEDFVLMFDRTDTGPSNISLAALAPCAATANGADRTAHSVLLDLRSNVLHPVPAAHQPVVPCRAAVVRHDMILHDGRVLILGGRRQSNLEYFPHADDVAPAPALTFFPFIDETTEPDAENNLLAQSSACFGELVCNVSASATGLTELEIQWTKQLDQ</sequence>
<evidence type="ECO:0000313" key="3">
    <source>
        <dbReference type="Proteomes" id="UP000604825"/>
    </source>
</evidence>
<dbReference type="InterPro" id="IPR013783">
    <property type="entry name" value="Ig-like_fold"/>
</dbReference>
<feature type="non-terminal residue" evidence="2">
    <location>
        <position position="344"/>
    </location>
</feature>
<dbReference type="InterPro" id="IPR014756">
    <property type="entry name" value="Ig_E-set"/>
</dbReference>
<dbReference type="Pfam" id="PF09118">
    <property type="entry name" value="GO-like_E_set"/>
    <property type="match status" value="1"/>
</dbReference>
<keyword evidence="3" id="KW-1185">Reference proteome</keyword>
<accession>A0A811SRZ3</accession>
<dbReference type="PANTHER" id="PTHR32208">
    <property type="entry name" value="SECRETED PROTEIN-RELATED"/>
    <property type="match status" value="1"/>
</dbReference>
<dbReference type="Gene3D" id="2.130.10.80">
    <property type="entry name" value="Galactose oxidase/kelch, beta-propeller"/>
    <property type="match status" value="2"/>
</dbReference>
<protein>
    <recommendedName>
        <fullName evidence="1">Ig-like domain-containing protein</fullName>
    </recommendedName>
</protein>
<name>A0A811SRZ3_9POAL</name>
<dbReference type="PANTHER" id="PTHR32208:SF85">
    <property type="entry name" value="GLYOXAL OXIDASE N-TERMINUS FAMILY PROTEIN, EXPRESSED"/>
    <property type="match status" value="1"/>
</dbReference>
<proteinExistence type="predicted"/>
<dbReference type="EMBL" id="CAJGYO010000852">
    <property type="protein sequence ID" value="CAD6343897.1"/>
    <property type="molecule type" value="Genomic_DNA"/>
</dbReference>
<gene>
    <name evidence="2" type="ORF">NCGR_LOCUS68006</name>
</gene>
<evidence type="ECO:0000313" key="2">
    <source>
        <dbReference type="EMBL" id="CAD6343897.1"/>
    </source>
</evidence>